<dbReference type="KEGG" id="gtt:GUITHDRAFT_163402"/>
<accession>L1J912</accession>
<evidence type="ECO:0000313" key="3">
    <source>
        <dbReference type="Proteomes" id="UP000011087"/>
    </source>
</evidence>
<dbReference type="HOGENOM" id="CLU_1921107_0_0_1"/>
<dbReference type="EnsemblProtists" id="EKX45016">
    <property type="protein sequence ID" value="EKX45016"/>
    <property type="gene ID" value="GUITHDRAFT_163402"/>
</dbReference>
<keyword evidence="3" id="KW-1185">Reference proteome</keyword>
<dbReference type="GeneID" id="17301789"/>
<dbReference type="PaxDb" id="55529-EKX45016"/>
<dbReference type="RefSeq" id="XP_005831996.1">
    <property type="nucleotide sequence ID" value="XM_005831939.1"/>
</dbReference>
<dbReference type="EMBL" id="JH993001">
    <property type="protein sequence ID" value="EKX45016.1"/>
    <property type="molecule type" value="Genomic_DNA"/>
</dbReference>
<dbReference type="AlphaFoldDB" id="L1J912"/>
<name>L1J912_GUITC</name>
<sequence>MMTELAEAENKVIAVMNTAITVIKAMKAKMSAKVGAPVADDADIDKLTREYVASVERIQDILQGMLMGSHERLSYRPYNRTSYGHLLDLSITADEVAHVHKQLAELKDLLEASALKPDSKPVEDVSAVVNLD</sequence>
<proteinExistence type="predicted"/>
<reference evidence="1 3" key="1">
    <citation type="journal article" date="2012" name="Nature">
        <title>Algal genomes reveal evolutionary mosaicism and the fate of nucleomorphs.</title>
        <authorList>
            <consortium name="DOE Joint Genome Institute"/>
            <person name="Curtis B.A."/>
            <person name="Tanifuji G."/>
            <person name="Burki F."/>
            <person name="Gruber A."/>
            <person name="Irimia M."/>
            <person name="Maruyama S."/>
            <person name="Arias M.C."/>
            <person name="Ball S.G."/>
            <person name="Gile G.H."/>
            <person name="Hirakawa Y."/>
            <person name="Hopkins J.F."/>
            <person name="Kuo A."/>
            <person name="Rensing S.A."/>
            <person name="Schmutz J."/>
            <person name="Symeonidi A."/>
            <person name="Elias M."/>
            <person name="Eveleigh R.J."/>
            <person name="Herman E.K."/>
            <person name="Klute M.J."/>
            <person name="Nakayama T."/>
            <person name="Obornik M."/>
            <person name="Reyes-Prieto A."/>
            <person name="Armbrust E.V."/>
            <person name="Aves S.J."/>
            <person name="Beiko R.G."/>
            <person name="Coutinho P."/>
            <person name="Dacks J.B."/>
            <person name="Durnford D.G."/>
            <person name="Fast N.M."/>
            <person name="Green B.R."/>
            <person name="Grisdale C.J."/>
            <person name="Hempel F."/>
            <person name="Henrissat B."/>
            <person name="Hoppner M.P."/>
            <person name="Ishida K."/>
            <person name="Kim E."/>
            <person name="Koreny L."/>
            <person name="Kroth P.G."/>
            <person name="Liu Y."/>
            <person name="Malik S.B."/>
            <person name="Maier U.G."/>
            <person name="McRose D."/>
            <person name="Mock T."/>
            <person name="Neilson J.A."/>
            <person name="Onodera N.T."/>
            <person name="Poole A.M."/>
            <person name="Pritham E.J."/>
            <person name="Richards T.A."/>
            <person name="Rocap G."/>
            <person name="Roy S.W."/>
            <person name="Sarai C."/>
            <person name="Schaack S."/>
            <person name="Shirato S."/>
            <person name="Slamovits C.H."/>
            <person name="Spencer D.F."/>
            <person name="Suzuki S."/>
            <person name="Worden A.Z."/>
            <person name="Zauner S."/>
            <person name="Barry K."/>
            <person name="Bell C."/>
            <person name="Bharti A.K."/>
            <person name="Crow J.A."/>
            <person name="Grimwood J."/>
            <person name="Kramer R."/>
            <person name="Lindquist E."/>
            <person name="Lucas S."/>
            <person name="Salamov A."/>
            <person name="McFadden G.I."/>
            <person name="Lane C.E."/>
            <person name="Keeling P.J."/>
            <person name="Gray M.W."/>
            <person name="Grigoriev I.V."/>
            <person name="Archibald J.M."/>
        </authorList>
    </citation>
    <scope>NUCLEOTIDE SEQUENCE</scope>
    <source>
        <strain evidence="1 3">CCMP2712</strain>
    </source>
</reference>
<evidence type="ECO:0000313" key="1">
    <source>
        <dbReference type="EMBL" id="EKX45016.1"/>
    </source>
</evidence>
<evidence type="ECO:0008006" key="4">
    <source>
        <dbReference type="Google" id="ProtNLM"/>
    </source>
</evidence>
<organism evidence="1">
    <name type="scientific">Guillardia theta (strain CCMP2712)</name>
    <name type="common">Cryptophyte</name>
    <dbReference type="NCBI Taxonomy" id="905079"/>
    <lineage>
        <taxon>Eukaryota</taxon>
        <taxon>Cryptophyceae</taxon>
        <taxon>Pyrenomonadales</taxon>
        <taxon>Geminigeraceae</taxon>
        <taxon>Guillardia</taxon>
    </lineage>
</organism>
<gene>
    <name evidence="1" type="ORF">GUITHDRAFT_163402</name>
</gene>
<reference evidence="3" key="2">
    <citation type="submission" date="2012-11" db="EMBL/GenBank/DDBJ databases">
        <authorList>
            <person name="Kuo A."/>
            <person name="Curtis B.A."/>
            <person name="Tanifuji G."/>
            <person name="Burki F."/>
            <person name="Gruber A."/>
            <person name="Irimia M."/>
            <person name="Maruyama S."/>
            <person name="Arias M.C."/>
            <person name="Ball S.G."/>
            <person name="Gile G.H."/>
            <person name="Hirakawa Y."/>
            <person name="Hopkins J.F."/>
            <person name="Rensing S.A."/>
            <person name="Schmutz J."/>
            <person name="Symeonidi A."/>
            <person name="Elias M."/>
            <person name="Eveleigh R.J."/>
            <person name="Herman E.K."/>
            <person name="Klute M.J."/>
            <person name="Nakayama T."/>
            <person name="Obornik M."/>
            <person name="Reyes-Prieto A."/>
            <person name="Armbrust E.V."/>
            <person name="Aves S.J."/>
            <person name="Beiko R.G."/>
            <person name="Coutinho P."/>
            <person name="Dacks J.B."/>
            <person name="Durnford D.G."/>
            <person name="Fast N.M."/>
            <person name="Green B.R."/>
            <person name="Grisdale C."/>
            <person name="Hempe F."/>
            <person name="Henrissat B."/>
            <person name="Hoppner M.P."/>
            <person name="Ishida K.-I."/>
            <person name="Kim E."/>
            <person name="Koreny L."/>
            <person name="Kroth P.G."/>
            <person name="Liu Y."/>
            <person name="Malik S.-B."/>
            <person name="Maier U.G."/>
            <person name="McRose D."/>
            <person name="Mock T."/>
            <person name="Neilson J.A."/>
            <person name="Onodera N.T."/>
            <person name="Poole A.M."/>
            <person name="Pritham E.J."/>
            <person name="Richards T.A."/>
            <person name="Rocap G."/>
            <person name="Roy S.W."/>
            <person name="Sarai C."/>
            <person name="Schaack S."/>
            <person name="Shirato S."/>
            <person name="Slamovits C.H."/>
            <person name="Spencer D.F."/>
            <person name="Suzuki S."/>
            <person name="Worden A.Z."/>
            <person name="Zauner S."/>
            <person name="Barry K."/>
            <person name="Bell C."/>
            <person name="Bharti A.K."/>
            <person name="Crow J.A."/>
            <person name="Grimwood J."/>
            <person name="Kramer R."/>
            <person name="Lindquist E."/>
            <person name="Lucas S."/>
            <person name="Salamov A."/>
            <person name="McFadden G.I."/>
            <person name="Lane C.E."/>
            <person name="Keeling P.J."/>
            <person name="Gray M.W."/>
            <person name="Grigoriev I.V."/>
            <person name="Archibald J.M."/>
        </authorList>
    </citation>
    <scope>NUCLEOTIDE SEQUENCE</scope>
    <source>
        <strain evidence="3">CCMP2712</strain>
    </source>
</reference>
<dbReference type="Proteomes" id="UP000011087">
    <property type="component" value="Unassembled WGS sequence"/>
</dbReference>
<evidence type="ECO:0000313" key="2">
    <source>
        <dbReference type="EnsemblProtists" id="EKX45016"/>
    </source>
</evidence>
<reference evidence="2" key="3">
    <citation type="submission" date="2016-03" db="UniProtKB">
        <authorList>
            <consortium name="EnsemblProtists"/>
        </authorList>
    </citation>
    <scope>IDENTIFICATION</scope>
</reference>
<protein>
    <recommendedName>
        <fullName evidence="4">Mediator complex subunit 11</fullName>
    </recommendedName>
</protein>